<evidence type="ECO:0000256" key="3">
    <source>
        <dbReference type="ARBA" id="ARBA00022640"/>
    </source>
</evidence>
<dbReference type="PANTHER" id="PTHR35138">
    <property type="entry name" value="OS01G0225300 PROTEIN"/>
    <property type="match status" value="1"/>
</dbReference>
<organism evidence="5 6">
    <name type="scientific">Kingdonia uniflora</name>
    <dbReference type="NCBI Taxonomy" id="39325"/>
    <lineage>
        <taxon>Eukaryota</taxon>
        <taxon>Viridiplantae</taxon>
        <taxon>Streptophyta</taxon>
        <taxon>Embryophyta</taxon>
        <taxon>Tracheophyta</taxon>
        <taxon>Spermatophyta</taxon>
        <taxon>Magnoliopsida</taxon>
        <taxon>Ranunculales</taxon>
        <taxon>Circaeasteraceae</taxon>
        <taxon>Kingdonia</taxon>
    </lineage>
</organism>
<feature type="region of interest" description="Disordered" evidence="4">
    <location>
        <begin position="70"/>
        <end position="100"/>
    </location>
</feature>
<evidence type="ECO:0008006" key="7">
    <source>
        <dbReference type="Google" id="ProtNLM"/>
    </source>
</evidence>
<keyword evidence="6" id="KW-1185">Reference proteome</keyword>
<dbReference type="Proteomes" id="UP000541444">
    <property type="component" value="Unassembled WGS sequence"/>
</dbReference>
<dbReference type="GO" id="GO:0009507">
    <property type="term" value="C:chloroplast"/>
    <property type="evidence" value="ECO:0007669"/>
    <property type="project" value="UniProtKB-SubCell"/>
</dbReference>
<feature type="region of interest" description="Disordered" evidence="4">
    <location>
        <begin position="512"/>
        <end position="561"/>
    </location>
</feature>
<proteinExistence type="predicted"/>
<feature type="compositionally biased region" description="Polar residues" evidence="4">
    <location>
        <begin position="512"/>
        <end position="522"/>
    </location>
</feature>
<accession>A0A7J7MRK9</accession>
<evidence type="ECO:0000256" key="4">
    <source>
        <dbReference type="SAM" id="MobiDB-lite"/>
    </source>
</evidence>
<evidence type="ECO:0000313" key="5">
    <source>
        <dbReference type="EMBL" id="KAF6157579.1"/>
    </source>
</evidence>
<reference evidence="5 6" key="1">
    <citation type="journal article" date="2020" name="IScience">
        <title>Genome Sequencing of the Endangered Kingdonia uniflora (Circaeasteraceae, Ranunculales) Reveals Potential Mechanisms of Evolutionary Specialization.</title>
        <authorList>
            <person name="Sun Y."/>
            <person name="Deng T."/>
            <person name="Zhang A."/>
            <person name="Moore M.J."/>
            <person name="Landis J.B."/>
            <person name="Lin N."/>
            <person name="Zhang H."/>
            <person name="Zhang X."/>
            <person name="Huang J."/>
            <person name="Zhang X."/>
            <person name="Sun H."/>
            <person name="Wang H."/>
        </authorList>
    </citation>
    <scope>NUCLEOTIDE SEQUENCE [LARGE SCALE GENOMIC DNA]</scope>
    <source>
        <strain evidence="5">TB1705</strain>
        <tissue evidence="5">Leaf</tissue>
    </source>
</reference>
<dbReference type="Pfam" id="PF04278">
    <property type="entry name" value="Tic22"/>
    <property type="match status" value="1"/>
</dbReference>
<dbReference type="EMBL" id="JACGCM010001272">
    <property type="protein sequence ID" value="KAF6157579.1"/>
    <property type="molecule type" value="Genomic_DNA"/>
</dbReference>
<feature type="compositionally biased region" description="Polar residues" evidence="4">
    <location>
        <begin position="80"/>
        <end position="97"/>
    </location>
</feature>
<gene>
    <name evidence="5" type="ORF">GIB67_037152</name>
</gene>
<dbReference type="GO" id="GO:0015031">
    <property type="term" value="P:protein transport"/>
    <property type="evidence" value="ECO:0007669"/>
    <property type="project" value="InterPro"/>
</dbReference>
<sequence length="561" mass="62485">MADSHKHNNNNNIRRLFQSASTNFISLLTTIKTNSSSSSSPPQFTPLSISTSSSICVPLLFSDSPPSPLTFSSSVTPSPEQSDNSTSAINSGVSSSRGRMFPSTLRVNSNLDGGGGPAFVGQVFSMCDLSGTGLMAVSTHIDVPFLTKRAPGWVKKIFSTFTGNENNGPMFRFFMDIGDAVSYVKWMNIPTGVVGTVRLDLAYEHFKEKSHMFQFVPSEKQVKSANKLLKRISQNSGIRKVDGVPVFTAENMDIAIATSNGIKWYTPYFFDKNMLDSILEESVDQHFHTMIQSRRVQRRRDVIDDNFSAEVAEENWENQWEPPEVQDVLDEMGHPAIPFSVISKAAEMQLLYAVDKTLLGNRWLRKATGIQPKFPYMVDSFEKRSAASFLKAAKSTSIVANSEASCDGNRQEYQHSSSDLRLEESAQVGQVQHTNFKNLRFPFGDWFSNPWPKQQETPDDQIRLQSSREECIKQLSLSPLLPKITMVGISTGDPGQMSRAGLKKTMEDLTQQLEQTGQSSESSSDELRKDRDPLFVANVGDYRPSMTKRGSSRWVRGAGNR</sequence>
<keyword evidence="3" id="KW-0934">Plastid</keyword>
<feature type="compositionally biased region" description="Low complexity" evidence="4">
    <location>
        <begin position="70"/>
        <end position="79"/>
    </location>
</feature>
<comment type="caution">
    <text evidence="5">The sequence shown here is derived from an EMBL/GenBank/DDBJ whole genome shotgun (WGS) entry which is preliminary data.</text>
</comment>
<dbReference type="PANTHER" id="PTHR35138:SF1">
    <property type="entry name" value="MYB-LIKE DOMAIN-CONTAINING PROTEIN"/>
    <property type="match status" value="1"/>
</dbReference>
<dbReference type="AlphaFoldDB" id="A0A7J7MRK9"/>
<evidence type="ECO:0000256" key="1">
    <source>
        <dbReference type="ARBA" id="ARBA00004229"/>
    </source>
</evidence>
<protein>
    <recommendedName>
        <fullName evidence="7">Tic22-like family protein</fullName>
    </recommendedName>
</protein>
<name>A0A7J7MRK9_9MAGN</name>
<evidence type="ECO:0000313" key="6">
    <source>
        <dbReference type="Proteomes" id="UP000541444"/>
    </source>
</evidence>
<comment type="subcellular location">
    <subcellularLocation>
        <location evidence="1">Plastid</location>
        <location evidence="1">Chloroplast</location>
    </subcellularLocation>
</comment>
<keyword evidence="2" id="KW-0150">Chloroplast</keyword>
<dbReference type="OrthoDB" id="1926316at2759"/>
<evidence type="ECO:0000256" key="2">
    <source>
        <dbReference type="ARBA" id="ARBA00022528"/>
    </source>
</evidence>
<dbReference type="InterPro" id="IPR007378">
    <property type="entry name" value="Tic22-like"/>
</dbReference>